<proteinExistence type="predicted"/>
<dbReference type="InterPro" id="IPR043502">
    <property type="entry name" value="DNA/RNA_pol_sf"/>
</dbReference>
<organism evidence="2 3">
    <name type="scientific">Phytophthora fragariaefolia</name>
    <dbReference type="NCBI Taxonomy" id="1490495"/>
    <lineage>
        <taxon>Eukaryota</taxon>
        <taxon>Sar</taxon>
        <taxon>Stramenopiles</taxon>
        <taxon>Oomycota</taxon>
        <taxon>Peronosporomycetes</taxon>
        <taxon>Peronosporales</taxon>
        <taxon>Peronosporaceae</taxon>
        <taxon>Phytophthora</taxon>
    </lineage>
</organism>
<dbReference type="InterPro" id="IPR043128">
    <property type="entry name" value="Rev_trsase/Diguanyl_cyclase"/>
</dbReference>
<comment type="caution">
    <text evidence="2">The sequence shown here is derived from an EMBL/GenBank/DDBJ whole genome shotgun (WGS) entry which is preliminary data.</text>
</comment>
<dbReference type="PANTHER" id="PTHR37984:SF5">
    <property type="entry name" value="PROTEIN NYNRIN-LIKE"/>
    <property type="match status" value="1"/>
</dbReference>
<dbReference type="AlphaFoldDB" id="A0A9W6TZX1"/>
<protein>
    <submittedName>
        <fullName evidence="2">Unnamed protein product</fullName>
    </submittedName>
</protein>
<dbReference type="InterPro" id="IPR050951">
    <property type="entry name" value="Retrovirus_Pol_polyprotein"/>
</dbReference>
<accession>A0A9W6TZX1</accession>
<dbReference type="FunFam" id="3.30.70.270:FF:000020">
    <property type="entry name" value="Transposon Tf2-6 polyprotein-like Protein"/>
    <property type="match status" value="1"/>
</dbReference>
<evidence type="ECO:0000256" key="1">
    <source>
        <dbReference type="SAM" id="MobiDB-lite"/>
    </source>
</evidence>
<dbReference type="EMBL" id="BSXT01000280">
    <property type="protein sequence ID" value="GMF23267.1"/>
    <property type="molecule type" value="Genomic_DNA"/>
</dbReference>
<dbReference type="SUPFAM" id="SSF56672">
    <property type="entry name" value="DNA/RNA polymerases"/>
    <property type="match status" value="1"/>
</dbReference>
<name>A0A9W6TZX1_9STRA</name>
<dbReference type="Gene3D" id="3.30.70.270">
    <property type="match status" value="2"/>
</dbReference>
<dbReference type="OrthoDB" id="102859at2759"/>
<sequence>MSNQATRPTRRVKPAKMNSSKRKDDKELYLTYSIVVRHADKEKGIEEEIVTKKMPKFIDGGPKDFLEWMYHFKQLAATKHWSAEDKFINTSLLLEGDLRDAFEYESITNGDVRMEDEFWHALHAASKVVLHVDYSEKLQEELWEITKSRAESLADYSKRFRALARMEKTLAGLSENSAMCEEALCRLFKLGLPFEWQNKYDASGQVYSTVAALVPFFERIEQGEQRIHRAPSTHGHERQNSNNRSNRATTGVTTATIVTTIATTTTAIIVSNSGGNRGRGNADVNGNNSSSSKYCTFHRTTTHNTQDCRALQQNRQHEEHQQADHKRRSSALQHGEPAYNQQTHVEQRAHGSSDEEYMFVGVRTPSHPSQLPMRIMIKLEHGKEQYHALLDSGCSRIIIRSNFMQELESKGSTLATSRVSFTMAEGNTSTQRSMIVRFPLRLVVDFGAGRIQWDGSEMTIKMADKIPQTSSTRGLVEVVDECDDELFAGDATDVKPADLLPQHLEAALQHCYLKLLEEFYDLYSGRLERIRLSDYVLPLTTDYLPSHAKPYSIARSQEDAACREMKRLIDLDVVEQIYESEAAAPAFFLLKSSGALRLLVDFRRHLRIVFKRLREYDVTLNASKCHILRDSVDYLGFTLTTNGIQPQAKTVEAIQQIAEPRNKKELRRFLGMISYYRKMVPNKSALTAKLNRLTSKNVPFVWAPEAAAAFQDIQERSIRLGT</sequence>
<keyword evidence="3" id="KW-1185">Reference proteome</keyword>
<evidence type="ECO:0000313" key="3">
    <source>
        <dbReference type="Proteomes" id="UP001165121"/>
    </source>
</evidence>
<feature type="region of interest" description="Disordered" evidence="1">
    <location>
        <begin position="311"/>
        <end position="354"/>
    </location>
</feature>
<feature type="region of interest" description="Disordered" evidence="1">
    <location>
        <begin position="229"/>
        <end position="251"/>
    </location>
</feature>
<feature type="compositionally biased region" description="Basic and acidic residues" evidence="1">
    <location>
        <begin position="315"/>
        <end position="324"/>
    </location>
</feature>
<feature type="region of interest" description="Disordered" evidence="1">
    <location>
        <begin position="1"/>
        <end position="23"/>
    </location>
</feature>
<dbReference type="Proteomes" id="UP001165121">
    <property type="component" value="Unassembled WGS sequence"/>
</dbReference>
<dbReference type="PANTHER" id="PTHR37984">
    <property type="entry name" value="PROTEIN CBG26694"/>
    <property type="match status" value="1"/>
</dbReference>
<reference evidence="2" key="1">
    <citation type="submission" date="2023-04" db="EMBL/GenBank/DDBJ databases">
        <title>Phytophthora fragariaefolia NBRC 109709.</title>
        <authorList>
            <person name="Ichikawa N."/>
            <person name="Sato H."/>
            <person name="Tonouchi N."/>
        </authorList>
    </citation>
    <scope>NUCLEOTIDE SEQUENCE</scope>
    <source>
        <strain evidence="2">NBRC 109709</strain>
    </source>
</reference>
<evidence type="ECO:0000313" key="2">
    <source>
        <dbReference type="EMBL" id="GMF23267.1"/>
    </source>
</evidence>
<gene>
    <name evidence="2" type="ORF">Pfra01_000364000</name>
</gene>